<dbReference type="GO" id="GO:0007129">
    <property type="term" value="P:homologous chromosome pairing at meiosis"/>
    <property type="evidence" value="ECO:0007669"/>
    <property type="project" value="TreeGrafter"/>
</dbReference>
<dbReference type="GO" id="GO:0031573">
    <property type="term" value="P:mitotic intra-S DNA damage checkpoint signaling"/>
    <property type="evidence" value="ECO:0007669"/>
    <property type="project" value="TreeGrafter"/>
</dbReference>
<name>A0A0A9EC04_ARUDO</name>
<dbReference type="PANTHER" id="PTHR32086:SF0">
    <property type="entry name" value="FANCONI ANEMIA GROUP D2 PROTEIN"/>
    <property type="match status" value="1"/>
</dbReference>
<organism evidence="7">
    <name type="scientific">Arundo donax</name>
    <name type="common">Giant reed</name>
    <name type="synonym">Donax arundinaceus</name>
    <dbReference type="NCBI Taxonomy" id="35708"/>
    <lineage>
        <taxon>Eukaryota</taxon>
        <taxon>Viridiplantae</taxon>
        <taxon>Streptophyta</taxon>
        <taxon>Embryophyta</taxon>
        <taxon>Tracheophyta</taxon>
        <taxon>Spermatophyta</taxon>
        <taxon>Magnoliopsida</taxon>
        <taxon>Liliopsida</taxon>
        <taxon>Poales</taxon>
        <taxon>Poaceae</taxon>
        <taxon>PACMAD clade</taxon>
        <taxon>Arundinoideae</taxon>
        <taxon>Arundineae</taxon>
        <taxon>Arundo</taxon>
    </lineage>
</organism>
<dbReference type="GO" id="GO:1990918">
    <property type="term" value="P:double-strand break repair involved in meiotic recombination"/>
    <property type="evidence" value="ECO:0007669"/>
    <property type="project" value="TreeGrafter"/>
</dbReference>
<proteinExistence type="inferred from homology"/>
<keyword evidence="2" id="KW-1017">Isopeptide bond</keyword>
<comment type="subcellular location">
    <subcellularLocation>
        <location evidence="1">Nucleus</location>
    </subcellularLocation>
</comment>
<dbReference type="AlphaFoldDB" id="A0A0A9EC04"/>
<sequence length="82" mass="9134">MERILFQVRALLHNCSTENSVEIGILKHKDLHGHVVSSQVYGSVGEEDEEQTETDSDTPADENNSMDEDAAEESNEAPMEED</sequence>
<dbReference type="InterPro" id="IPR029448">
    <property type="entry name" value="FANCD2"/>
</dbReference>
<evidence type="ECO:0000313" key="7">
    <source>
        <dbReference type="EMBL" id="JAD97556.1"/>
    </source>
</evidence>
<comment type="similarity">
    <text evidence="5">Belongs to the Fanconi anemia protein FANCD2 family.</text>
</comment>
<evidence type="ECO:0000256" key="6">
    <source>
        <dbReference type="SAM" id="MobiDB-lite"/>
    </source>
</evidence>
<keyword evidence="3" id="KW-0832">Ubl conjugation</keyword>
<evidence type="ECO:0000256" key="1">
    <source>
        <dbReference type="ARBA" id="ARBA00004123"/>
    </source>
</evidence>
<accession>A0A0A9EC04</accession>
<evidence type="ECO:0000256" key="5">
    <source>
        <dbReference type="ARBA" id="ARBA00093456"/>
    </source>
</evidence>
<dbReference type="GO" id="GO:0005634">
    <property type="term" value="C:nucleus"/>
    <property type="evidence" value="ECO:0007669"/>
    <property type="project" value="UniProtKB-SubCell"/>
</dbReference>
<feature type="region of interest" description="Disordered" evidence="6">
    <location>
        <begin position="37"/>
        <end position="82"/>
    </location>
</feature>
<reference evidence="7" key="2">
    <citation type="journal article" date="2015" name="Data Brief">
        <title>Shoot transcriptome of the giant reed, Arundo donax.</title>
        <authorList>
            <person name="Barrero R.A."/>
            <person name="Guerrero F.D."/>
            <person name="Moolhuijzen P."/>
            <person name="Goolsby J.A."/>
            <person name="Tidwell J."/>
            <person name="Bellgard S.E."/>
            <person name="Bellgard M.I."/>
        </authorList>
    </citation>
    <scope>NUCLEOTIDE SEQUENCE</scope>
    <source>
        <tissue evidence="7">Shoot tissue taken approximately 20 cm above the soil surface</tissue>
    </source>
</reference>
<keyword evidence="4" id="KW-0539">Nucleus</keyword>
<feature type="compositionally biased region" description="Acidic residues" evidence="6">
    <location>
        <begin position="45"/>
        <end position="82"/>
    </location>
</feature>
<dbReference type="GO" id="GO:0070182">
    <property type="term" value="F:DNA polymerase binding"/>
    <property type="evidence" value="ECO:0007669"/>
    <property type="project" value="TreeGrafter"/>
</dbReference>
<reference evidence="7" key="1">
    <citation type="submission" date="2014-09" db="EMBL/GenBank/DDBJ databases">
        <authorList>
            <person name="Magalhaes I.L.F."/>
            <person name="Oliveira U."/>
            <person name="Santos F.R."/>
            <person name="Vidigal T.H.D.A."/>
            <person name="Brescovit A.D."/>
            <person name="Santos A.J."/>
        </authorList>
    </citation>
    <scope>NUCLEOTIDE SEQUENCE</scope>
    <source>
        <tissue evidence="7">Shoot tissue taken approximately 20 cm above the soil surface</tissue>
    </source>
</reference>
<evidence type="ECO:0000256" key="2">
    <source>
        <dbReference type="ARBA" id="ARBA00022499"/>
    </source>
</evidence>
<protein>
    <submittedName>
        <fullName evidence="7">Uncharacterized protein</fullName>
    </submittedName>
</protein>
<dbReference type="GO" id="GO:0036297">
    <property type="term" value="P:interstrand cross-link repair"/>
    <property type="evidence" value="ECO:0007669"/>
    <property type="project" value="TreeGrafter"/>
</dbReference>
<dbReference type="EMBL" id="GBRH01200339">
    <property type="protein sequence ID" value="JAD97556.1"/>
    <property type="molecule type" value="Transcribed_RNA"/>
</dbReference>
<dbReference type="GO" id="GO:0000793">
    <property type="term" value="C:condensed chromosome"/>
    <property type="evidence" value="ECO:0007669"/>
    <property type="project" value="TreeGrafter"/>
</dbReference>
<evidence type="ECO:0000256" key="4">
    <source>
        <dbReference type="ARBA" id="ARBA00023242"/>
    </source>
</evidence>
<evidence type="ECO:0000256" key="3">
    <source>
        <dbReference type="ARBA" id="ARBA00022843"/>
    </source>
</evidence>
<dbReference type="PANTHER" id="PTHR32086">
    <property type="entry name" value="FANCONI ANEMIA GROUP D2 PROTEIN"/>
    <property type="match status" value="1"/>
</dbReference>